<dbReference type="AlphaFoldDB" id="A0A451AS33"/>
<protein>
    <recommendedName>
        <fullName evidence="3">DUF560 domain-containing protein</fullName>
    </recommendedName>
</protein>
<evidence type="ECO:0000313" key="1">
    <source>
        <dbReference type="EMBL" id="VFK59661.1"/>
    </source>
</evidence>
<gene>
    <name evidence="1" type="ORF">BECKUNK1418G_GA0071005_100824</name>
    <name evidence="2" type="ORF">BECKUNK1418H_GA0071006_100631</name>
</gene>
<sequence length="143" mass="16243">MGRDSEYLSGGLRLGYRLDNDARLEVSGRLFDEDADRARYANDGYRLGISGETGIQGLGDTTLYGYYTFEDLQHDGVEPVFDLARDEKEHNATIGVRYTFGGVNRYLDDWILDASYTHTTNDSNVALYDYDRNQIGVSIRRSF</sequence>
<reference evidence="2" key="1">
    <citation type="submission" date="2019-02" db="EMBL/GenBank/DDBJ databases">
        <authorList>
            <person name="Gruber-Vodicka R. H."/>
            <person name="Seah K. B. B."/>
        </authorList>
    </citation>
    <scope>NUCLEOTIDE SEQUENCE</scope>
    <source>
        <strain evidence="2">BECK_BY19</strain>
        <strain evidence="1">BECK_BY8</strain>
    </source>
</reference>
<organism evidence="2">
    <name type="scientific">Candidatus Kentrum sp. UNK</name>
    <dbReference type="NCBI Taxonomy" id="2126344"/>
    <lineage>
        <taxon>Bacteria</taxon>
        <taxon>Pseudomonadati</taxon>
        <taxon>Pseudomonadota</taxon>
        <taxon>Gammaproteobacteria</taxon>
        <taxon>Candidatus Kentrum</taxon>
    </lineage>
</organism>
<dbReference type="EMBL" id="CAADFZ010000008">
    <property type="protein sequence ID" value="VFK59661.1"/>
    <property type="molecule type" value="Genomic_DNA"/>
</dbReference>
<proteinExistence type="predicted"/>
<name>A0A451AS33_9GAMM</name>
<evidence type="ECO:0008006" key="3">
    <source>
        <dbReference type="Google" id="ProtNLM"/>
    </source>
</evidence>
<dbReference type="SUPFAM" id="SSF56935">
    <property type="entry name" value="Porins"/>
    <property type="match status" value="1"/>
</dbReference>
<evidence type="ECO:0000313" key="2">
    <source>
        <dbReference type="EMBL" id="VFK68805.1"/>
    </source>
</evidence>
<accession>A0A451AS33</accession>
<dbReference type="EMBL" id="CAADGD010000006">
    <property type="protein sequence ID" value="VFK68805.1"/>
    <property type="molecule type" value="Genomic_DNA"/>
</dbReference>